<comment type="caution">
    <text evidence="1">The sequence shown here is derived from an EMBL/GenBank/DDBJ whole genome shotgun (WGS) entry which is preliminary data.</text>
</comment>
<sequence length="308" mass="32122">MRFIDHDDVLRTVSSAEAVEKLRQTLAAGFDPATDPLRTKVPLPHGEMHLMPSAAGTAVGVKILGIQPAGSTVDVPLVQGSYLLMGSETLTPHTLIDATALTTLRTPAASIAGVLDRLTASNEPLDVAIFGTGAQGLGHAATLESVLDGVREPRITFISRTEPADLAYPWAASGSAAAQDALARAGLVITATTSPKPVVTSAELREDATVLAVGAHTADARELAADVFTGAQVIVEDPTVAYREGGDVVLATEEGTVRREDLITMAQVVRGEVALDPNRRVVFKTVGMPWQDLATAQAVAQAAENPLE</sequence>
<dbReference type="Gene3D" id="3.40.50.720">
    <property type="entry name" value="NAD(P)-binding Rossmann-like Domain"/>
    <property type="match status" value="1"/>
</dbReference>
<dbReference type="GO" id="GO:0005737">
    <property type="term" value="C:cytoplasm"/>
    <property type="evidence" value="ECO:0007669"/>
    <property type="project" value="TreeGrafter"/>
</dbReference>
<dbReference type="SUPFAM" id="SSF51735">
    <property type="entry name" value="NAD(P)-binding Rossmann-fold domains"/>
    <property type="match status" value="1"/>
</dbReference>
<dbReference type="Proteomes" id="UP000215771">
    <property type="component" value="Unassembled WGS sequence"/>
</dbReference>
<dbReference type="Gene3D" id="3.30.1780.10">
    <property type="entry name" value="ornithine cyclodeaminase, domain 1"/>
    <property type="match status" value="1"/>
</dbReference>
<dbReference type="InterPro" id="IPR036291">
    <property type="entry name" value="NAD(P)-bd_dom_sf"/>
</dbReference>
<dbReference type="PANTHER" id="PTHR13812">
    <property type="entry name" value="KETIMINE REDUCTASE MU-CRYSTALLIN"/>
    <property type="match status" value="1"/>
</dbReference>
<dbReference type="AlphaFoldDB" id="A0A269PE61"/>
<reference evidence="1 2" key="1">
    <citation type="submission" date="2017-08" db="EMBL/GenBank/DDBJ databases">
        <authorList>
            <person name="de Groot N.N."/>
        </authorList>
    </citation>
    <scope>NUCLEOTIDE SEQUENCE [LARGE SCALE GENOMIC DNA]</scope>
    <source>
        <strain evidence="1 2">NBT06-6</strain>
    </source>
</reference>
<dbReference type="InterPro" id="IPR003462">
    <property type="entry name" value="ODC_Mu_crystall"/>
</dbReference>
<name>A0A269PE61_9CORY</name>
<dbReference type="PIRSF" id="PIRSF001439">
    <property type="entry name" value="CryM"/>
    <property type="match status" value="1"/>
</dbReference>
<gene>
    <name evidence="1" type="ORF">CIG21_08985</name>
</gene>
<protein>
    <recommendedName>
        <fullName evidence="3">Ornithine cyclodeaminase</fullName>
    </recommendedName>
</protein>
<proteinExistence type="predicted"/>
<evidence type="ECO:0008006" key="3">
    <source>
        <dbReference type="Google" id="ProtNLM"/>
    </source>
</evidence>
<dbReference type="InterPro" id="IPR023401">
    <property type="entry name" value="ODC_N"/>
</dbReference>
<accession>A0A269PE61</accession>
<dbReference type="Pfam" id="PF02423">
    <property type="entry name" value="OCD_Mu_crystall"/>
    <property type="match status" value="1"/>
</dbReference>
<dbReference type="PANTHER" id="PTHR13812:SF19">
    <property type="entry name" value="KETIMINE REDUCTASE MU-CRYSTALLIN"/>
    <property type="match status" value="1"/>
</dbReference>
<evidence type="ECO:0000313" key="1">
    <source>
        <dbReference type="EMBL" id="PAJ69215.1"/>
    </source>
</evidence>
<dbReference type="EMBL" id="NQMQ01000018">
    <property type="protein sequence ID" value="PAJ69215.1"/>
    <property type="molecule type" value="Genomic_DNA"/>
</dbReference>
<dbReference type="RefSeq" id="WP_095278274.1">
    <property type="nucleotide sequence ID" value="NZ_CP047655.1"/>
</dbReference>
<organism evidence="1 2">
    <name type="scientific">Corynebacterium hadale</name>
    <dbReference type="NCBI Taxonomy" id="2026255"/>
    <lineage>
        <taxon>Bacteria</taxon>
        <taxon>Bacillati</taxon>
        <taxon>Actinomycetota</taxon>
        <taxon>Actinomycetes</taxon>
        <taxon>Mycobacteriales</taxon>
        <taxon>Corynebacteriaceae</taxon>
        <taxon>Corynebacterium</taxon>
    </lineage>
</organism>
<evidence type="ECO:0000313" key="2">
    <source>
        <dbReference type="Proteomes" id="UP000215771"/>
    </source>
</evidence>